<dbReference type="PANTHER" id="PTHR33393:SF12">
    <property type="entry name" value="CAPSULE BIOSYNTHESIS PROTEIN CAPA"/>
    <property type="match status" value="1"/>
</dbReference>
<sequence>MKRMSLLLIILLISVGGFVFWVSSQKVDPKNTSDLLAYRNVTQHSNDSTLETSSLTLAAIGDILIHDRVYEKAVEAGKYNFNPMLQNVQNQLQDADITIANQETVIGGTSIGLSSYPSFNSPTEVGDALKMSGVDIVSMANNHTLDRGEMAIQNAIQHWKKIGILYTGSYLSNEDRNQIRTIQHNGISLAFLSYTYGTNGIRPPANKPYLVNYIDKKVMRKDIQNAKKQADGVVVSVHFGTEYERYPNKTQLELSSFLAEAGADLILGHHPHVLQPLEWIETKDKRNVLVAYSLGNFWSGQKDGYKDIGGILKVEFSKEQFRGKTTFSVTSPSFTPTFVDQNYHVHPLIEAKPERLEEINDHMKKWIPSLKVPKL</sequence>
<dbReference type="PANTHER" id="PTHR33393">
    <property type="entry name" value="POLYGLUTAMINE SYNTHESIS ACCESSORY PROTEIN RV0574C-RELATED"/>
    <property type="match status" value="1"/>
</dbReference>
<accession>A0A845ES11</accession>
<evidence type="ECO:0000313" key="3">
    <source>
        <dbReference type="EMBL" id="MYL62642.1"/>
    </source>
</evidence>
<dbReference type="EMBL" id="WMEY01000002">
    <property type="protein sequence ID" value="MYL62642.1"/>
    <property type="molecule type" value="Genomic_DNA"/>
</dbReference>
<dbReference type="InterPro" id="IPR052169">
    <property type="entry name" value="CW_Biosynth-Accessory"/>
</dbReference>
<dbReference type="AlphaFoldDB" id="A0A845ES11"/>
<dbReference type="CDD" id="cd07381">
    <property type="entry name" value="MPP_CapA"/>
    <property type="match status" value="1"/>
</dbReference>
<dbReference type="Pfam" id="PF09587">
    <property type="entry name" value="PGA_cap"/>
    <property type="match status" value="1"/>
</dbReference>
<dbReference type="SMART" id="SM00854">
    <property type="entry name" value="PGA_cap"/>
    <property type="match status" value="1"/>
</dbReference>
<proteinExistence type="inferred from homology"/>
<comment type="caution">
    <text evidence="3">The sequence shown here is derived from an EMBL/GenBank/DDBJ whole genome shotgun (WGS) entry which is preliminary data.</text>
</comment>
<reference evidence="3 4" key="1">
    <citation type="submission" date="2019-11" db="EMBL/GenBank/DDBJ databases">
        <title>Genome sequences of 17 halophilic strains isolated from different environments.</title>
        <authorList>
            <person name="Furrow R.E."/>
        </authorList>
    </citation>
    <scope>NUCLEOTIDE SEQUENCE [LARGE SCALE GENOMIC DNA]</scope>
    <source>
        <strain evidence="3 4">22506_14_FS</strain>
    </source>
</reference>
<dbReference type="RefSeq" id="WP_160918479.1">
    <property type="nucleotide sequence ID" value="NZ_WMEY01000002.1"/>
</dbReference>
<gene>
    <name evidence="3" type="ORF">GLW07_04655</name>
</gene>
<protein>
    <submittedName>
        <fullName evidence="3">CapA family protein</fullName>
    </submittedName>
</protein>
<dbReference type="InterPro" id="IPR019079">
    <property type="entry name" value="Capsule_synth_CapA"/>
</dbReference>
<evidence type="ECO:0000256" key="1">
    <source>
        <dbReference type="ARBA" id="ARBA00005662"/>
    </source>
</evidence>
<name>A0A845ES11_9BACL</name>
<dbReference type="Proteomes" id="UP000447833">
    <property type="component" value="Unassembled WGS sequence"/>
</dbReference>
<evidence type="ECO:0000313" key="4">
    <source>
        <dbReference type="Proteomes" id="UP000447833"/>
    </source>
</evidence>
<organism evidence="3 4">
    <name type="scientific">Guptibacillus hwajinpoensis</name>
    <dbReference type="NCBI Taxonomy" id="208199"/>
    <lineage>
        <taxon>Bacteria</taxon>
        <taxon>Bacillati</taxon>
        <taxon>Bacillota</taxon>
        <taxon>Bacilli</taxon>
        <taxon>Bacillales</taxon>
        <taxon>Guptibacillaceae</taxon>
        <taxon>Guptibacillus</taxon>
    </lineage>
</organism>
<evidence type="ECO:0000259" key="2">
    <source>
        <dbReference type="SMART" id="SM00854"/>
    </source>
</evidence>
<dbReference type="InterPro" id="IPR029052">
    <property type="entry name" value="Metallo-depent_PP-like"/>
</dbReference>
<comment type="similarity">
    <text evidence="1">Belongs to the CapA family.</text>
</comment>
<dbReference type="Gene3D" id="3.60.21.10">
    <property type="match status" value="1"/>
</dbReference>
<feature type="domain" description="Capsule synthesis protein CapA" evidence="2">
    <location>
        <begin position="56"/>
        <end position="301"/>
    </location>
</feature>
<dbReference type="SUPFAM" id="SSF56300">
    <property type="entry name" value="Metallo-dependent phosphatases"/>
    <property type="match status" value="1"/>
</dbReference>